<dbReference type="AlphaFoldDB" id="A0A6S7K290"/>
<dbReference type="PANTHER" id="PTHR23072:SF0">
    <property type="entry name" value="GPI ETHANOLAMINE PHOSPHATE TRANSFERASE 2"/>
    <property type="match status" value="1"/>
</dbReference>
<dbReference type="Pfam" id="PF01663">
    <property type="entry name" value="Phosphodiest"/>
    <property type="match status" value="1"/>
</dbReference>
<sequence length="288" mass="32323">MAARRFVLYLLLFYQISGIAIFLKGFFPLKKNTPGFSTRNINGSLVRSKFDRLIVVMIDALRADFVFGKNSYMSFTKSLIAHGDTYSFQAHSNPPTVTMPRIKAITSGTIPGFIDVILNVDSKELSEDNLVTQMKNSNKKIIFYGDDTWIKLFPNHFVRQDGTTSFFVTDYIEVDNNVTRHVVPELNQTDWDVMILHYLGLDHIGHLAGPTSPLVRPKLNEMDQIIELIYTTAVRQDLERNISTLIVLCGDHGMSDGGSHGGSSSAETTTPLVFMSSLYERGRGRDVC</sequence>
<evidence type="ECO:0000256" key="1">
    <source>
        <dbReference type="ARBA" id="ARBA00004477"/>
    </source>
</evidence>
<gene>
    <name evidence="10" type="ORF">PACLA_8A089673</name>
</gene>
<dbReference type="EMBL" id="CACRXK020025460">
    <property type="protein sequence ID" value="CAB4039486.1"/>
    <property type="molecule type" value="Genomic_DNA"/>
</dbReference>
<evidence type="ECO:0000256" key="9">
    <source>
        <dbReference type="ARBA" id="ARBA00023136"/>
    </source>
</evidence>
<dbReference type="CDD" id="cd16024">
    <property type="entry name" value="GPI_EPT_2"/>
    <property type="match status" value="1"/>
</dbReference>
<feature type="non-terminal residue" evidence="10">
    <location>
        <position position="288"/>
    </location>
</feature>
<keyword evidence="8" id="KW-1133">Transmembrane helix</keyword>
<dbReference type="GO" id="GO:0051267">
    <property type="term" value="F:CP2 mannose-ethanolamine phosphotransferase activity"/>
    <property type="evidence" value="ECO:0007669"/>
    <property type="project" value="TreeGrafter"/>
</dbReference>
<evidence type="ECO:0000256" key="5">
    <source>
        <dbReference type="ARBA" id="ARBA00022679"/>
    </source>
</evidence>
<comment type="pathway">
    <text evidence="2">Glycolipid biosynthesis; glycosylphosphatidylinositol-anchor biosynthesis.</text>
</comment>
<dbReference type="SUPFAM" id="SSF53649">
    <property type="entry name" value="Alkaline phosphatase-like"/>
    <property type="match status" value="1"/>
</dbReference>
<evidence type="ECO:0000256" key="3">
    <source>
        <dbReference type="ARBA" id="ARBA00005315"/>
    </source>
</evidence>
<evidence type="ECO:0000256" key="8">
    <source>
        <dbReference type="ARBA" id="ARBA00022989"/>
    </source>
</evidence>
<evidence type="ECO:0000256" key="7">
    <source>
        <dbReference type="ARBA" id="ARBA00022824"/>
    </source>
</evidence>
<keyword evidence="5 10" id="KW-0808">Transferase</keyword>
<keyword evidence="9" id="KW-0472">Membrane</keyword>
<dbReference type="InterPro" id="IPR017850">
    <property type="entry name" value="Alkaline_phosphatase_core_sf"/>
</dbReference>
<organism evidence="10 11">
    <name type="scientific">Paramuricea clavata</name>
    <name type="common">Red gorgonian</name>
    <name type="synonym">Violescent sea-whip</name>
    <dbReference type="NCBI Taxonomy" id="317549"/>
    <lineage>
        <taxon>Eukaryota</taxon>
        <taxon>Metazoa</taxon>
        <taxon>Cnidaria</taxon>
        <taxon>Anthozoa</taxon>
        <taxon>Octocorallia</taxon>
        <taxon>Malacalcyonacea</taxon>
        <taxon>Plexauridae</taxon>
        <taxon>Paramuricea</taxon>
    </lineage>
</organism>
<dbReference type="UniPathway" id="UPA00196"/>
<dbReference type="GO" id="GO:0005789">
    <property type="term" value="C:endoplasmic reticulum membrane"/>
    <property type="evidence" value="ECO:0007669"/>
    <property type="project" value="UniProtKB-SubCell"/>
</dbReference>
<name>A0A6S7K290_PARCT</name>
<accession>A0A6S7K290</accession>
<evidence type="ECO:0000256" key="6">
    <source>
        <dbReference type="ARBA" id="ARBA00022692"/>
    </source>
</evidence>
<evidence type="ECO:0000313" key="10">
    <source>
        <dbReference type="EMBL" id="CAB4039486.1"/>
    </source>
</evidence>
<comment type="caution">
    <text evidence="10">The sequence shown here is derived from an EMBL/GenBank/DDBJ whole genome shotgun (WGS) entry which is preliminary data.</text>
</comment>
<reference evidence="10" key="1">
    <citation type="submission" date="2020-04" db="EMBL/GenBank/DDBJ databases">
        <authorList>
            <person name="Alioto T."/>
            <person name="Alioto T."/>
            <person name="Gomez Garrido J."/>
        </authorList>
    </citation>
    <scope>NUCLEOTIDE SEQUENCE</scope>
    <source>
        <strain evidence="10">A484AB</strain>
    </source>
</reference>
<dbReference type="Proteomes" id="UP001152795">
    <property type="component" value="Unassembled WGS sequence"/>
</dbReference>
<comment type="subcellular location">
    <subcellularLocation>
        <location evidence="1">Endoplasmic reticulum membrane</location>
        <topology evidence="1">Multi-pass membrane protein</topology>
    </subcellularLocation>
</comment>
<dbReference type="OrthoDB" id="272139at2759"/>
<dbReference type="InterPro" id="IPR037674">
    <property type="entry name" value="PIG-G_N"/>
</dbReference>
<evidence type="ECO:0000256" key="4">
    <source>
        <dbReference type="ARBA" id="ARBA00022502"/>
    </source>
</evidence>
<keyword evidence="11" id="KW-1185">Reference proteome</keyword>
<keyword evidence="4" id="KW-0337">GPI-anchor biosynthesis</keyword>
<dbReference type="InterPro" id="IPR002591">
    <property type="entry name" value="Phosphodiest/P_Trfase"/>
</dbReference>
<proteinExistence type="inferred from homology"/>
<evidence type="ECO:0000256" key="2">
    <source>
        <dbReference type="ARBA" id="ARBA00004687"/>
    </source>
</evidence>
<evidence type="ECO:0000313" key="11">
    <source>
        <dbReference type="Proteomes" id="UP001152795"/>
    </source>
</evidence>
<dbReference type="PANTHER" id="PTHR23072">
    <property type="entry name" value="PHOSPHATIDYLINOSITOL GLYCAN-RELATED"/>
    <property type="match status" value="1"/>
</dbReference>
<keyword evidence="7" id="KW-0256">Endoplasmic reticulum</keyword>
<keyword evidence="6" id="KW-0812">Transmembrane</keyword>
<dbReference type="InterPro" id="IPR039527">
    <property type="entry name" value="PIGG/GPI7"/>
</dbReference>
<dbReference type="Gene3D" id="3.40.720.10">
    <property type="entry name" value="Alkaline Phosphatase, subunit A"/>
    <property type="match status" value="1"/>
</dbReference>
<protein>
    <submittedName>
        <fullName evidence="10">GPI ethanolamine phosphate transferase 2-like isoform X2</fullName>
    </submittedName>
</protein>
<dbReference type="GO" id="GO:0006506">
    <property type="term" value="P:GPI anchor biosynthetic process"/>
    <property type="evidence" value="ECO:0007669"/>
    <property type="project" value="UniProtKB-UniPathway"/>
</dbReference>
<comment type="similarity">
    <text evidence="3">Belongs to the PIGG/PIGN/PIGO family. PIGG subfamily.</text>
</comment>